<gene>
    <name evidence="2" type="ORF">K460DRAFT_266340</name>
</gene>
<feature type="non-terminal residue" evidence="2">
    <location>
        <position position="1"/>
    </location>
</feature>
<proteinExistence type="predicted"/>
<feature type="region of interest" description="Disordered" evidence="1">
    <location>
        <begin position="116"/>
        <end position="138"/>
    </location>
</feature>
<dbReference type="OrthoDB" id="3741724at2759"/>
<comment type="caution">
    <text evidence="2">The sequence shown here is derived from an EMBL/GenBank/DDBJ whole genome shotgun (WGS) entry which is preliminary data.</text>
</comment>
<feature type="compositionally biased region" description="Basic and acidic residues" evidence="1">
    <location>
        <begin position="127"/>
        <end position="138"/>
    </location>
</feature>
<accession>A0A9P4L725</accession>
<dbReference type="RefSeq" id="XP_040786452.1">
    <property type="nucleotide sequence ID" value="XM_040927506.1"/>
</dbReference>
<dbReference type="Proteomes" id="UP000800039">
    <property type="component" value="Unassembled WGS sequence"/>
</dbReference>
<evidence type="ECO:0000313" key="3">
    <source>
        <dbReference type="Proteomes" id="UP000800039"/>
    </source>
</evidence>
<organism evidence="2 3">
    <name type="scientific">Cucurbitaria berberidis CBS 394.84</name>
    <dbReference type="NCBI Taxonomy" id="1168544"/>
    <lineage>
        <taxon>Eukaryota</taxon>
        <taxon>Fungi</taxon>
        <taxon>Dikarya</taxon>
        <taxon>Ascomycota</taxon>
        <taxon>Pezizomycotina</taxon>
        <taxon>Dothideomycetes</taxon>
        <taxon>Pleosporomycetidae</taxon>
        <taxon>Pleosporales</taxon>
        <taxon>Pleosporineae</taxon>
        <taxon>Cucurbitariaceae</taxon>
        <taxon>Cucurbitaria</taxon>
    </lineage>
</organism>
<protein>
    <submittedName>
        <fullName evidence="2">Uncharacterized protein</fullName>
    </submittedName>
</protein>
<sequence>VEQVKTLKEMALGNCRLLYGSERFKFYDIAVAEDEDNGAFAAILTCSQDGSIKLLRKEVNDCPVKAVRALVDRLQKDTALLFIKYDVGSQIKGQQGVTNKKTQKFELVAFAQDERAEGADDDTVGLRYHDPPRGPRLD</sequence>
<reference evidence="2" key="1">
    <citation type="submission" date="2020-01" db="EMBL/GenBank/DDBJ databases">
        <authorList>
            <consortium name="DOE Joint Genome Institute"/>
            <person name="Haridas S."/>
            <person name="Albert R."/>
            <person name="Binder M."/>
            <person name="Bloem J."/>
            <person name="Labutti K."/>
            <person name="Salamov A."/>
            <person name="Andreopoulos B."/>
            <person name="Baker S.E."/>
            <person name="Barry K."/>
            <person name="Bills G."/>
            <person name="Bluhm B.H."/>
            <person name="Cannon C."/>
            <person name="Castanera R."/>
            <person name="Culley D.E."/>
            <person name="Daum C."/>
            <person name="Ezra D."/>
            <person name="Gonzalez J.B."/>
            <person name="Henrissat B."/>
            <person name="Kuo A."/>
            <person name="Liang C."/>
            <person name="Lipzen A."/>
            <person name="Lutzoni F."/>
            <person name="Magnuson J."/>
            <person name="Mondo S."/>
            <person name="Nolan M."/>
            <person name="Ohm R."/>
            <person name="Pangilinan J."/>
            <person name="Park H.-J."/>
            <person name="Ramirez L."/>
            <person name="Alfaro M."/>
            <person name="Sun H."/>
            <person name="Tritt A."/>
            <person name="Yoshinaga Y."/>
            <person name="Zwiers L.-H."/>
            <person name="Turgeon B.G."/>
            <person name="Goodwin S.B."/>
            <person name="Spatafora J.W."/>
            <person name="Crous P.W."/>
            <person name="Grigoriev I.V."/>
        </authorList>
    </citation>
    <scope>NUCLEOTIDE SEQUENCE</scope>
    <source>
        <strain evidence="2">CBS 394.84</strain>
    </source>
</reference>
<dbReference type="AlphaFoldDB" id="A0A9P4L725"/>
<dbReference type="GeneID" id="63844759"/>
<evidence type="ECO:0000256" key="1">
    <source>
        <dbReference type="SAM" id="MobiDB-lite"/>
    </source>
</evidence>
<feature type="non-terminal residue" evidence="2">
    <location>
        <position position="138"/>
    </location>
</feature>
<keyword evidence="3" id="KW-1185">Reference proteome</keyword>
<evidence type="ECO:0000313" key="2">
    <source>
        <dbReference type="EMBL" id="KAF1843889.1"/>
    </source>
</evidence>
<dbReference type="EMBL" id="ML976617">
    <property type="protein sequence ID" value="KAF1843889.1"/>
    <property type="molecule type" value="Genomic_DNA"/>
</dbReference>
<name>A0A9P4L725_9PLEO</name>